<organism evidence="1 4">
    <name type="scientific">Methanohalophilus halophilus</name>
    <dbReference type="NCBI Taxonomy" id="2177"/>
    <lineage>
        <taxon>Archaea</taxon>
        <taxon>Methanobacteriati</taxon>
        <taxon>Methanobacteriota</taxon>
        <taxon>Stenosarchaea group</taxon>
        <taxon>Methanomicrobia</taxon>
        <taxon>Methanosarcinales</taxon>
        <taxon>Methanosarcinaceae</taxon>
        <taxon>Methanohalophilus</taxon>
    </lineage>
</organism>
<dbReference type="KEGG" id="mhaz:BHR79_06350"/>
<evidence type="ECO:0000313" key="2">
    <source>
        <dbReference type="EMBL" id="RNI09803.1"/>
    </source>
</evidence>
<dbReference type="SUPFAM" id="SSF46785">
    <property type="entry name" value="Winged helix' DNA-binding domain"/>
    <property type="match status" value="1"/>
</dbReference>
<keyword evidence="4" id="KW-1185">Reference proteome</keyword>
<dbReference type="EMBL" id="RJJG01000003">
    <property type="protein sequence ID" value="RNI09803.1"/>
    <property type="molecule type" value="Genomic_DNA"/>
</dbReference>
<protein>
    <submittedName>
        <fullName evidence="3">Predicted transcriptional regulator</fullName>
    </submittedName>
</protein>
<evidence type="ECO:0000313" key="3">
    <source>
        <dbReference type="EMBL" id="SDW57722.1"/>
    </source>
</evidence>
<dbReference type="Gene3D" id="1.10.10.10">
    <property type="entry name" value="Winged helix-like DNA-binding domain superfamily/Winged helix DNA-binding domain"/>
    <property type="match status" value="1"/>
</dbReference>
<dbReference type="EMBL" id="FNMU01000003">
    <property type="protein sequence ID" value="SDW57722.1"/>
    <property type="molecule type" value="Genomic_DNA"/>
</dbReference>
<dbReference type="Proteomes" id="UP000267921">
    <property type="component" value="Unassembled WGS sequence"/>
</dbReference>
<reference evidence="1 4" key="1">
    <citation type="submission" date="2016-10" db="EMBL/GenBank/DDBJ databases">
        <title>Methanohalophilus halophilus.</title>
        <authorList>
            <person name="L'haridon S."/>
        </authorList>
    </citation>
    <scope>NUCLEOTIDE SEQUENCE [LARGE SCALE GENOMIC DNA]</scope>
    <source>
        <strain evidence="1 4">Z-7982</strain>
    </source>
</reference>
<evidence type="ECO:0000313" key="4">
    <source>
        <dbReference type="Proteomes" id="UP000186879"/>
    </source>
</evidence>
<dbReference type="GeneID" id="30583370"/>
<evidence type="ECO:0000313" key="6">
    <source>
        <dbReference type="Proteomes" id="UP000267921"/>
    </source>
</evidence>
<accession>A0A1L3Q2R3</accession>
<dbReference type="EMBL" id="CP017921">
    <property type="protein sequence ID" value="APH39140.1"/>
    <property type="molecule type" value="Genomic_DNA"/>
</dbReference>
<dbReference type="STRING" id="2177.BHR79_06350"/>
<dbReference type="Proteomes" id="UP000198669">
    <property type="component" value="Unassembled WGS sequence"/>
</dbReference>
<evidence type="ECO:0000313" key="1">
    <source>
        <dbReference type="EMBL" id="APH39140.1"/>
    </source>
</evidence>
<dbReference type="OrthoDB" id="229881at2157"/>
<sequence length="99" mass="11321">MLFDQIYRELELTERHLIVLRKVIEEGPIGILKLSDETGMPTHKVRYSLRVLEQEHLIKPSSHGAVAGENTEKFLEDFDGQISAIITKASHIQQIRNSI</sequence>
<evidence type="ECO:0000313" key="5">
    <source>
        <dbReference type="Proteomes" id="UP000198669"/>
    </source>
</evidence>
<dbReference type="AlphaFoldDB" id="A0A1L3Q2R3"/>
<name>A0A1L3Q2R3_9EURY</name>
<dbReference type="InterPro" id="IPR036390">
    <property type="entry name" value="WH_DNA-bd_sf"/>
</dbReference>
<dbReference type="InterPro" id="IPR036388">
    <property type="entry name" value="WH-like_DNA-bd_sf"/>
</dbReference>
<dbReference type="Proteomes" id="UP000186879">
    <property type="component" value="Chromosome"/>
</dbReference>
<gene>
    <name evidence="1" type="ORF">BHR79_06350</name>
    <name evidence="2" type="ORF">EFE40_03905</name>
    <name evidence="3" type="ORF">SAMN04515625_1241</name>
</gene>
<reference evidence="2 6" key="3">
    <citation type="submission" date="2018-10" db="EMBL/GenBank/DDBJ databases">
        <title>Cultivation of a novel Methanohalophilus strain from Kebrit Deep of the Red Sea and a genomic comparison of members of the genus Methanohalophilus.</title>
        <authorList>
            <person name="Guan Y."/>
            <person name="Ngugi D.K."/>
            <person name="Stingl U."/>
        </authorList>
    </citation>
    <scope>NUCLEOTIDE SEQUENCE [LARGE SCALE GENOMIC DNA]</scope>
    <source>
        <strain evidence="2 6">DSM 3094</strain>
    </source>
</reference>
<proteinExistence type="predicted"/>
<dbReference type="RefSeq" id="WP_072561575.1">
    <property type="nucleotide sequence ID" value="NZ_CP017921.1"/>
</dbReference>
<reference evidence="3 5" key="2">
    <citation type="submission" date="2016-10" db="EMBL/GenBank/DDBJ databases">
        <authorList>
            <person name="de Groot N.N."/>
        </authorList>
    </citation>
    <scope>NUCLEOTIDE SEQUENCE [LARGE SCALE GENOMIC DNA]</scope>
    <source>
        <strain evidence="3 5">Z-7982</strain>
    </source>
</reference>